<comment type="similarity">
    <text evidence="1 5">Belongs to the universal ribosomal protein uS8 family.</text>
</comment>
<keyword evidence="2 5" id="KW-0699">rRNA-binding</keyword>
<dbReference type="EMBL" id="NZBD01000004">
    <property type="protein sequence ID" value="MAG18025.1"/>
    <property type="molecule type" value="Genomic_DNA"/>
</dbReference>
<dbReference type="AlphaFoldDB" id="A0A2D6LPB3"/>
<dbReference type="GO" id="GO:0005840">
    <property type="term" value="C:ribosome"/>
    <property type="evidence" value="ECO:0007669"/>
    <property type="project" value="UniProtKB-KW"/>
</dbReference>
<dbReference type="Gene3D" id="3.30.1490.10">
    <property type="match status" value="1"/>
</dbReference>
<comment type="caution">
    <text evidence="6">The sequence shown here is derived from an EMBL/GenBank/DDBJ whole genome shotgun (WGS) entry which is preliminary data.</text>
</comment>
<dbReference type="Pfam" id="PF00410">
    <property type="entry name" value="Ribosomal_S8"/>
    <property type="match status" value="1"/>
</dbReference>
<dbReference type="GO" id="GO:0019843">
    <property type="term" value="F:rRNA binding"/>
    <property type="evidence" value="ECO:0007669"/>
    <property type="project" value="UniProtKB-UniRule"/>
</dbReference>
<name>A0A2D6LPB3_9ARCH</name>
<proteinExistence type="inferred from homology"/>
<keyword evidence="3 5" id="KW-0689">Ribosomal protein</keyword>
<gene>
    <name evidence="5" type="primary">rps8</name>
    <name evidence="6" type="ORF">CL944_00960</name>
</gene>
<dbReference type="HAMAP" id="MF_01302_A">
    <property type="entry name" value="Ribosomal_uS8_A"/>
    <property type="match status" value="1"/>
</dbReference>
<dbReference type="InterPro" id="IPR000630">
    <property type="entry name" value="Ribosomal_uS8"/>
</dbReference>
<evidence type="ECO:0000256" key="4">
    <source>
        <dbReference type="ARBA" id="ARBA00023274"/>
    </source>
</evidence>
<keyword evidence="5" id="KW-0694">RNA-binding</keyword>
<dbReference type="SUPFAM" id="SSF56047">
    <property type="entry name" value="Ribosomal protein S8"/>
    <property type="match status" value="1"/>
</dbReference>
<evidence type="ECO:0000256" key="5">
    <source>
        <dbReference type="HAMAP-Rule" id="MF_01302"/>
    </source>
</evidence>
<dbReference type="GO" id="GO:1990904">
    <property type="term" value="C:ribonucleoprotein complex"/>
    <property type="evidence" value="ECO:0007669"/>
    <property type="project" value="UniProtKB-KW"/>
</dbReference>
<protein>
    <recommendedName>
        <fullName evidence="5">Small ribosomal subunit protein uS8</fullName>
    </recommendedName>
</protein>
<dbReference type="Gene3D" id="3.30.1370.30">
    <property type="match status" value="1"/>
</dbReference>
<dbReference type="GO" id="GO:0006412">
    <property type="term" value="P:translation"/>
    <property type="evidence" value="ECO:0007669"/>
    <property type="project" value="UniProtKB-UniRule"/>
</dbReference>
<evidence type="ECO:0000313" key="7">
    <source>
        <dbReference type="Proteomes" id="UP000226712"/>
    </source>
</evidence>
<dbReference type="PANTHER" id="PTHR11758">
    <property type="entry name" value="40S RIBOSOMAL PROTEIN S15A"/>
    <property type="match status" value="1"/>
</dbReference>
<dbReference type="Proteomes" id="UP000226712">
    <property type="component" value="Unassembled WGS sequence"/>
</dbReference>
<comment type="subunit">
    <text evidence="5">Part of the 30S ribosomal subunit.</text>
</comment>
<evidence type="ECO:0000313" key="6">
    <source>
        <dbReference type="EMBL" id="MAG18025.1"/>
    </source>
</evidence>
<dbReference type="InterPro" id="IPR035987">
    <property type="entry name" value="Ribosomal_uS8_sf"/>
</dbReference>
<evidence type="ECO:0000256" key="1">
    <source>
        <dbReference type="ARBA" id="ARBA00006471"/>
    </source>
</evidence>
<keyword evidence="4 5" id="KW-0687">Ribonucleoprotein</keyword>
<sequence length="130" mass="14785">MSRNDPVADALINLKNTENASKKECVIRPASKLLKEILKILQEKGYIGTFEFIDDGREGLFKIELIGKINECRAIKPRYAVKKAEYEKFEKRYLPSYDIGTLIVSTPKGVTTHNKAKEMQTGGRLLAYVY</sequence>
<reference evidence="7" key="1">
    <citation type="submission" date="2017-09" db="EMBL/GenBank/DDBJ databases">
        <title>The Reconstruction of 2,631 Draft Metagenome-Assembled Genomes from the Global Oceans.</title>
        <authorList>
            <person name="Tully B.J."/>
            <person name="Graham E.D."/>
            <person name="Heidelberg J.F."/>
        </authorList>
    </citation>
    <scope>NUCLEOTIDE SEQUENCE [LARGE SCALE GENOMIC DNA]</scope>
</reference>
<dbReference type="GO" id="GO:0003735">
    <property type="term" value="F:structural constituent of ribosome"/>
    <property type="evidence" value="ECO:0007669"/>
    <property type="project" value="InterPro"/>
</dbReference>
<dbReference type="NCBIfam" id="NF003115">
    <property type="entry name" value="PRK04034.1"/>
    <property type="match status" value="1"/>
</dbReference>
<comment type="function">
    <text evidence="5">One of the primary rRNA binding proteins, it binds directly to 16S rRNA central domain where it helps coordinate assembly of the platform of the 30S subunit.</text>
</comment>
<accession>A0A2D6LPB3</accession>
<evidence type="ECO:0000256" key="3">
    <source>
        <dbReference type="ARBA" id="ARBA00022980"/>
    </source>
</evidence>
<organism evidence="6 7">
    <name type="scientific">Candidatus Iainarchaeum sp</name>
    <dbReference type="NCBI Taxonomy" id="3101447"/>
    <lineage>
        <taxon>Archaea</taxon>
        <taxon>Candidatus Iainarchaeota</taxon>
        <taxon>Candidatus Iainarchaeia</taxon>
        <taxon>Candidatus Iainarchaeales</taxon>
        <taxon>Candidatus Iainarchaeaceae</taxon>
        <taxon>Candidatus Iainarchaeum</taxon>
    </lineage>
</organism>
<evidence type="ECO:0000256" key="2">
    <source>
        <dbReference type="ARBA" id="ARBA00022730"/>
    </source>
</evidence>